<dbReference type="Proteomes" id="UP000704960">
    <property type="component" value="Unassembled WGS sequence"/>
</dbReference>
<gene>
    <name evidence="2" type="ORF">HY474_01800</name>
</gene>
<organism evidence="2 3">
    <name type="scientific">Candidatus Sungiibacteriota bacterium</name>
    <dbReference type="NCBI Taxonomy" id="2750080"/>
    <lineage>
        <taxon>Bacteria</taxon>
        <taxon>Candidatus Sungiibacteriota</taxon>
    </lineage>
</organism>
<dbReference type="PANTHER" id="PTHR43245:SF53">
    <property type="entry name" value="EPIMERASE-RELATED"/>
    <property type="match status" value="1"/>
</dbReference>
<evidence type="ECO:0000259" key="1">
    <source>
        <dbReference type="Pfam" id="PF01370"/>
    </source>
</evidence>
<sequence>MNIIVVGGRGFIGRPLVEQLRPDHQVEVWDLPEVDIRRPASFSQRLEQSRPDMVVNLAAVLGTMYSKNAYEIFETNALGNLNLVQSCAEHGVRRYVFASSLTVHGENAIGDPRTVNSPFHPKHAYSASKAAAEYCLMQYAKLHAMSIVTVRPVSILGDTYMNHAPVDFVQTLLRDDTIKLFGTGTHEREWLWIDDCAEGFLRAVDFSAAAAPGYHPVFLSGNRISMKDLAEKCISRLGGRMEFVKPTAQAFTLTCDTADSDARLGWRATTGIDAMLDRLIPIQRSKLGLER</sequence>
<accession>A0A932YWH2</accession>
<dbReference type="InterPro" id="IPR036291">
    <property type="entry name" value="NAD(P)-bd_dom_sf"/>
</dbReference>
<comment type="caution">
    <text evidence="2">The sequence shown here is derived from an EMBL/GenBank/DDBJ whole genome shotgun (WGS) entry which is preliminary data.</text>
</comment>
<dbReference type="PANTHER" id="PTHR43245">
    <property type="entry name" value="BIFUNCTIONAL POLYMYXIN RESISTANCE PROTEIN ARNA"/>
    <property type="match status" value="1"/>
</dbReference>
<dbReference type="Gene3D" id="3.40.50.720">
    <property type="entry name" value="NAD(P)-binding Rossmann-like Domain"/>
    <property type="match status" value="1"/>
</dbReference>
<evidence type="ECO:0000313" key="2">
    <source>
        <dbReference type="EMBL" id="MBI4132345.1"/>
    </source>
</evidence>
<dbReference type="CDD" id="cd08946">
    <property type="entry name" value="SDR_e"/>
    <property type="match status" value="1"/>
</dbReference>
<evidence type="ECO:0000313" key="3">
    <source>
        <dbReference type="Proteomes" id="UP000704960"/>
    </source>
</evidence>
<protein>
    <submittedName>
        <fullName evidence="2">NAD-dependent epimerase/dehydratase family protein</fullName>
    </submittedName>
</protein>
<dbReference type="InterPro" id="IPR001509">
    <property type="entry name" value="Epimerase_deHydtase"/>
</dbReference>
<reference evidence="2" key="1">
    <citation type="submission" date="2020-07" db="EMBL/GenBank/DDBJ databases">
        <title>Huge and variable diversity of episymbiotic CPR bacteria and DPANN archaea in groundwater ecosystems.</title>
        <authorList>
            <person name="He C.Y."/>
            <person name="Keren R."/>
            <person name="Whittaker M."/>
            <person name="Farag I.F."/>
            <person name="Doudna J."/>
            <person name="Cate J.H.D."/>
            <person name="Banfield J.F."/>
        </authorList>
    </citation>
    <scope>NUCLEOTIDE SEQUENCE</scope>
    <source>
        <strain evidence="2">NC_groundwater_1226_Ag_S-0.1um_59_124</strain>
    </source>
</reference>
<dbReference type="AlphaFoldDB" id="A0A932YWH2"/>
<dbReference type="EMBL" id="JACQMJ010000008">
    <property type="protein sequence ID" value="MBI4132345.1"/>
    <property type="molecule type" value="Genomic_DNA"/>
</dbReference>
<name>A0A932YWH2_9BACT</name>
<dbReference type="InterPro" id="IPR050177">
    <property type="entry name" value="Lipid_A_modif_metabolic_enz"/>
</dbReference>
<dbReference type="SUPFAM" id="SSF51735">
    <property type="entry name" value="NAD(P)-binding Rossmann-fold domains"/>
    <property type="match status" value="1"/>
</dbReference>
<proteinExistence type="predicted"/>
<feature type="domain" description="NAD-dependent epimerase/dehydratase" evidence="1">
    <location>
        <begin position="3"/>
        <end position="209"/>
    </location>
</feature>
<dbReference type="Pfam" id="PF01370">
    <property type="entry name" value="Epimerase"/>
    <property type="match status" value="1"/>
</dbReference>